<dbReference type="PROSITE" id="PS50088">
    <property type="entry name" value="ANK_REPEAT"/>
    <property type="match status" value="4"/>
</dbReference>
<reference evidence="4" key="1">
    <citation type="submission" date="2021-01" db="EMBL/GenBank/DDBJ databases">
        <authorList>
            <person name="Corre E."/>
            <person name="Pelletier E."/>
            <person name="Niang G."/>
            <person name="Scheremetjew M."/>
            <person name="Finn R."/>
            <person name="Kale V."/>
            <person name="Holt S."/>
            <person name="Cochrane G."/>
            <person name="Meng A."/>
            <person name="Brown T."/>
            <person name="Cohen L."/>
        </authorList>
    </citation>
    <scope>NUCLEOTIDE SEQUENCE</scope>
    <source>
        <strain evidence="4">379</strain>
    </source>
</reference>
<accession>A0A6V2RJL3</accession>
<evidence type="ECO:0000256" key="2">
    <source>
        <dbReference type="ARBA" id="ARBA00023043"/>
    </source>
</evidence>
<dbReference type="EMBL" id="HBIR01025197">
    <property type="protein sequence ID" value="CAE0552416.1"/>
    <property type="molecule type" value="Transcribed_RNA"/>
</dbReference>
<dbReference type="PANTHER" id="PTHR24198">
    <property type="entry name" value="ANKYRIN REPEAT AND PROTEIN KINASE DOMAIN-CONTAINING PROTEIN"/>
    <property type="match status" value="1"/>
</dbReference>
<dbReference type="Pfam" id="PF12796">
    <property type="entry name" value="Ank_2"/>
    <property type="match status" value="1"/>
</dbReference>
<feature type="repeat" description="ANK" evidence="3">
    <location>
        <begin position="559"/>
        <end position="591"/>
    </location>
</feature>
<dbReference type="InterPro" id="IPR002110">
    <property type="entry name" value="Ankyrin_rpt"/>
</dbReference>
<dbReference type="PROSITE" id="PS50297">
    <property type="entry name" value="ANK_REP_REGION"/>
    <property type="match status" value="4"/>
</dbReference>
<gene>
    <name evidence="4" type="ORF">EHUX00137_LOCUS19374</name>
</gene>
<keyword evidence="1" id="KW-0677">Repeat</keyword>
<dbReference type="InterPro" id="IPR036770">
    <property type="entry name" value="Ankyrin_rpt-contain_sf"/>
</dbReference>
<dbReference type="AlphaFoldDB" id="A0A6V2RJL3"/>
<dbReference type="Pfam" id="PF00023">
    <property type="entry name" value="Ank"/>
    <property type="match status" value="2"/>
</dbReference>
<evidence type="ECO:0000313" key="4">
    <source>
        <dbReference type="EMBL" id="CAE0552416.1"/>
    </source>
</evidence>
<proteinExistence type="predicted"/>
<dbReference type="PANTHER" id="PTHR24198:SF165">
    <property type="entry name" value="ANKYRIN REPEAT-CONTAINING PROTEIN-RELATED"/>
    <property type="match status" value="1"/>
</dbReference>
<dbReference type="Gene3D" id="1.25.40.20">
    <property type="entry name" value="Ankyrin repeat-containing domain"/>
    <property type="match status" value="2"/>
</dbReference>
<dbReference type="SMART" id="SM00248">
    <property type="entry name" value="ANK"/>
    <property type="match status" value="6"/>
</dbReference>
<evidence type="ECO:0000256" key="3">
    <source>
        <dbReference type="PROSITE-ProRule" id="PRU00023"/>
    </source>
</evidence>
<protein>
    <submittedName>
        <fullName evidence="4">Uncharacterized protein</fullName>
    </submittedName>
</protein>
<keyword evidence="2 3" id="KW-0040">ANK repeat</keyword>
<evidence type="ECO:0000256" key="1">
    <source>
        <dbReference type="ARBA" id="ARBA00022737"/>
    </source>
</evidence>
<organism evidence="4">
    <name type="scientific">Emiliania huxleyi</name>
    <name type="common">Coccolithophore</name>
    <name type="synonym">Pontosphaera huxleyi</name>
    <dbReference type="NCBI Taxonomy" id="2903"/>
    <lineage>
        <taxon>Eukaryota</taxon>
        <taxon>Haptista</taxon>
        <taxon>Haptophyta</taxon>
        <taxon>Prymnesiophyceae</taxon>
        <taxon>Isochrysidales</taxon>
        <taxon>Noelaerhabdaceae</taxon>
        <taxon>Emiliania</taxon>
    </lineage>
</organism>
<feature type="repeat" description="ANK" evidence="3">
    <location>
        <begin position="525"/>
        <end position="557"/>
    </location>
</feature>
<name>A0A6V2RJL3_EMIHU</name>
<dbReference type="SUPFAM" id="SSF48403">
    <property type="entry name" value="Ankyrin repeat"/>
    <property type="match status" value="1"/>
</dbReference>
<feature type="repeat" description="ANK" evidence="3">
    <location>
        <begin position="349"/>
        <end position="382"/>
    </location>
</feature>
<feature type="repeat" description="ANK" evidence="3">
    <location>
        <begin position="306"/>
        <end position="338"/>
    </location>
</feature>
<sequence length="679" mass="72625">MLTHGGGHSSDTNDDLDEASSCKHKMMVVPISTLLQFDGIPSFEELCFAGLLVEWKKGMQTAFISHTWLGADHPDPDGEKIALLRSVLLQVQAGQLEAHPHWTLALSNLTGLRHKLHKLRGGFVWLDFCCVPQRATQVSRRSKAIASIPSYIARCTHFLVLAGAWKHRTDGSPRDLHAWLGRGWCRMEMLSNALAPKPRALITIESSSAVTMWGSGGVLTRGWVTCGVATGAFTDERDRTSLGPVILSLIARRERQALKEGDLTFYRRLRAVTGKVLDSTGLQPTLPASLDDFLAEYRFKHALDSGQTSPLHCAVLAGRADIATVLLDKGADVESAVRDNDVRFEGLIKGMTVLHVACIIRDRPDLVKLLLARGADPSRTTDGMRLSSLHFAAMGGNVGNIDALLAHDPSLGRVGCRFGGRPFVYAVMYGGASAIQHLSREYPELVEVSWDGKSTASLALTTVGDVATLRETLSTAGGDVDFVGPATSPGLRRVFRATDLMVKLGTLRLVPRQRRALLEYMAYSSRCAAIHRAAYTGHLLAIDLLLKSGADANSDRHPYNMQPLHIAALRGHHGVVARLLRAGASPTARCSRGRTPAAWAARSGHHAVVELLDRAAAGDGVGRGGGDGSAAASGAEELRREASGGLSGADRAVGSWAVVRLAVLVAIGDGGATRHAACA</sequence>